<dbReference type="InterPro" id="IPR002172">
    <property type="entry name" value="LDrepeatLR_classA_rpt"/>
</dbReference>
<keyword evidence="5" id="KW-1133">Transmembrane helix</keyword>
<evidence type="ECO:0000256" key="6">
    <source>
        <dbReference type="ARBA" id="ARBA00023136"/>
    </source>
</evidence>
<keyword evidence="4" id="KW-0677">Repeat</keyword>
<sequence length="94" mass="10631">YVRGETYPKYNITVVSAKCADSGLIPCDVDKVQCFHNKSRCNSVPDCDNGRDESPEFCECRGNQFRCNITHCINILSRCDGRRDCADGRDEENC</sequence>
<keyword evidence="10" id="KW-1185">Reference proteome</keyword>
<keyword evidence="3" id="KW-0812">Transmembrane</keyword>
<dbReference type="EMBL" id="JASAOG010000011">
    <property type="protein sequence ID" value="KAK0066113.1"/>
    <property type="molecule type" value="Genomic_DNA"/>
</dbReference>
<reference evidence="9" key="1">
    <citation type="journal article" date="2023" name="PLoS Negl. Trop. Dis.">
        <title>A genome sequence for Biomphalaria pfeifferi, the major vector snail for the human-infecting parasite Schistosoma mansoni.</title>
        <authorList>
            <person name="Bu L."/>
            <person name="Lu L."/>
            <person name="Laidemitt M.R."/>
            <person name="Zhang S.M."/>
            <person name="Mutuku M."/>
            <person name="Mkoji G."/>
            <person name="Steinauer M."/>
            <person name="Loker E.S."/>
        </authorList>
    </citation>
    <scope>NUCLEOTIDE SEQUENCE</scope>
    <source>
        <strain evidence="9">KasaAsao</strain>
    </source>
</reference>
<feature type="disulfide bond" evidence="8">
    <location>
        <begin position="79"/>
        <end position="94"/>
    </location>
</feature>
<evidence type="ECO:0000256" key="1">
    <source>
        <dbReference type="ARBA" id="ARBA00004167"/>
    </source>
</evidence>
<evidence type="ECO:0000256" key="8">
    <source>
        <dbReference type="PROSITE-ProRule" id="PRU00124"/>
    </source>
</evidence>
<evidence type="ECO:0000256" key="5">
    <source>
        <dbReference type="ARBA" id="ARBA00022989"/>
    </source>
</evidence>
<dbReference type="PROSITE" id="PS01209">
    <property type="entry name" value="LDLRA_1"/>
    <property type="match status" value="1"/>
</dbReference>
<comment type="subcellular location">
    <subcellularLocation>
        <location evidence="2">Endomembrane system</location>
    </subcellularLocation>
    <subcellularLocation>
        <location evidence="1">Membrane</location>
        <topology evidence="1">Single-pass membrane protein</topology>
    </subcellularLocation>
</comment>
<dbReference type="Proteomes" id="UP001233172">
    <property type="component" value="Unassembled WGS sequence"/>
</dbReference>
<feature type="disulfide bond" evidence="8">
    <location>
        <begin position="60"/>
        <end position="72"/>
    </location>
</feature>
<keyword evidence="7 8" id="KW-1015">Disulfide bond</keyword>
<dbReference type="Gene3D" id="4.10.400.10">
    <property type="entry name" value="Low-density Lipoprotein Receptor"/>
    <property type="match status" value="1"/>
</dbReference>
<dbReference type="PRINTS" id="PR00261">
    <property type="entry name" value="LDLRECEPTOR"/>
</dbReference>
<dbReference type="Pfam" id="PF00057">
    <property type="entry name" value="Ldl_recept_a"/>
    <property type="match status" value="1"/>
</dbReference>
<feature type="non-terminal residue" evidence="9">
    <location>
        <position position="1"/>
    </location>
</feature>
<comment type="caution">
    <text evidence="9">The sequence shown here is derived from an EMBL/GenBank/DDBJ whole genome shotgun (WGS) entry which is preliminary data.</text>
</comment>
<reference evidence="9" key="2">
    <citation type="submission" date="2023-04" db="EMBL/GenBank/DDBJ databases">
        <authorList>
            <person name="Bu L."/>
            <person name="Lu L."/>
            <person name="Laidemitt M.R."/>
            <person name="Zhang S.M."/>
            <person name="Mutuku M."/>
            <person name="Mkoji G."/>
            <person name="Steinauer M."/>
            <person name="Loker E.S."/>
        </authorList>
    </citation>
    <scope>NUCLEOTIDE SEQUENCE</scope>
    <source>
        <strain evidence="9">KasaAsao</strain>
        <tissue evidence="9">Whole Snail</tissue>
    </source>
</reference>
<feature type="disulfide bond" evidence="8">
    <location>
        <begin position="67"/>
        <end position="85"/>
    </location>
</feature>
<dbReference type="Gene3D" id="2.40.128.620">
    <property type="match status" value="1"/>
</dbReference>
<feature type="non-terminal residue" evidence="9">
    <location>
        <position position="94"/>
    </location>
</feature>
<accession>A0AAD8C5P1</accession>
<dbReference type="SUPFAM" id="SSF57424">
    <property type="entry name" value="LDL receptor-like module"/>
    <property type="match status" value="1"/>
</dbReference>
<evidence type="ECO:0000256" key="3">
    <source>
        <dbReference type="ARBA" id="ARBA00022692"/>
    </source>
</evidence>
<dbReference type="GO" id="GO:0016192">
    <property type="term" value="P:vesicle-mediated transport"/>
    <property type="evidence" value="ECO:0007669"/>
    <property type="project" value="UniProtKB-ARBA"/>
</dbReference>
<dbReference type="GO" id="GO:0005886">
    <property type="term" value="C:plasma membrane"/>
    <property type="evidence" value="ECO:0007669"/>
    <property type="project" value="TreeGrafter"/>
</dbReference>
<dbReference type="CDD" id="cd00112">
    <property type="entry name" value="LDLa"/>
    <property type="match status" value="1"/>
</dbReference>
<organism evidence="9 10">
    <name type="scientific">Biomphalaria pfeifferi</name>
    <name type="common">Bloodfluke planorb</name>
    <name type="synonym">Freshwater snail</name>
    <dbReference type="NCBI Taxonomy" id="112525"/>
    <lineage>
        <taxon>Eukaryota</taxon>
        <taxon>Metazoa</taxon>
        <taxon>Spiralia</taxon>
        <taxon>Lophotrochozoa</taxon>
        <taxon>Mollusca</taxon>
        <taxon>Gastropoda</taxon>
        <taxon>Heterobranchia</taxon>
        <taxon>Euthyneura</taxon>
        <taxon>Panpulmonata</taxon>
        <taxon>Hygrophila</taxon>
        <taxon>Lymnaeoidea</taxon>
        <taxon>Planorbidae</taxon>
        <taxon>Biomphalaria</taxon>
    </lineage>
</organism>
<dbReference type="InterPro" id="IPR050685">
    <property type="entry name" value="LDLR"/>
</dbReference>
<evidence type="ECO:0000256" key="2">
    <source>
        <dbReference type="ARBA" id="ARBA00004308"/>
    </source>
</evidence>
<dbReference type="PROSITE" id="PS50068">
    <property type="entry name" value="LDLRA_2"/>
    <property type="match status" value="1"/>
</dbReference>
<dbReference type="InterPro" id="IPR036055">
    <property type="entry name" value="LDL_receptor-like_sf"/>
</dbReference>
<dbReference type="PANTHER" id="PTHR24270">
    <property type="entry name" value="LOW-DENSITY LIPOPROTEIN RECEPTOR-RELATED"/>
    <property type="match status" value="1"/>
</dbReference>
<name>A0AAD8C5P1_BIOPF</name>
<gene>
    <name evidence="9" type="ORF">Bpfe_004234</name>
</gene>
<dbReference type="InterPro" id="IPR023415">
    <property type="entry name" value="LDLR_class-A_CS"/>
</dbReference>
<dbReference type="SMART" id="SM00192">
    <property type="entry name" value="LDLa"/>
    <property type="match status" value="2"/>
</dbReference>
<keyword evidence="6" id="KW-0472">Membrane</keyword>
<dbReference type="AlphaFoldDB" id="A0AAD8C5P1"/>
<evidence type="ECO:0000256" key="7">
    <source>
        <dbReference type="ARBA" id="ARBA00023157"/>
    </source>
</evidence>
<evidence type="ECO:0000313" key="10">
    <source>
        <dbReference type="Proteomes" id="UP001233172"/>
    </source>
</evidence>
<keyword evidence="9" id="KW-0675">Receptor</keyword>
<evidence type="ECO:0000313" key="9">
    <source>
        <dbReference type="EMBL" id="KAK0066113.1"/>
    </source>
</evidence>
<proteinExistence type="predicted"/>
<dbReference type="GO" id="GO:0012505">
    <property type="term" value="C:endomembrane system"/>
    <property type="evidence" value="ECO:0007669"/>
    <property type="project" value="UniProtKB-SubCell"/>
</dbReference>
<protein>
    <submittedName>
        <fullName evidence="9">G-protein coupled receptor GRL101</fullName>
    </submittedName>
</protein>
<evidence type="ECO:0000256" key="4">
    <source>
        <dbReference type="ARBA" id="ARBA00022737"/>
    </source>
</evidence>